<dbReference type="InParanoid" id="A0A0G4EXF2"/>
<dbReference type="AlphaFoldDB" id="A0A0G4EXF2"/>
<dbReference type="PhylomeDB" id="A0A0G4EXF2"/>
<dbReference type="Proteomes" id="UP000041254">
    <property type="component" value="Unassembled WGS sequence"/>
</dbReference>
<evidence type="ECO:0000313" key="3">
    <source>
        <dbReference type="Proteomes" id="UP000041254"/>
    </source>
</evidence>
<dbReference type="OMA" id="ICMIQRI"/>
<feature type="compositionally biased region" description="Pro residues" evidence="1">
    <location>
        <begin position="318"/>
        <end position="327"/>
    </location>
</feature>
<accession>A0A0G4EXF2</accession>
<feature type="compositionally biased region" description="Polar residues" evidence="1">
    <location>
        <begin position="214"/>
        <end position="235"/>
    </location>
</feature>
<sequence length="541" mass="58944">MGNVSSGSSRFDARKEDRKFKIRCSIIKRLGPPGAPMPETVPPPSAHSRASANLFGSAVSAAGASTPTSSSGRGRSHSPRSSLPPPPPSPSAYYGHRANHMPFLEPAVMRRLIPFLWGQSFVRCTAVCPQWYMMLLAGVDDILQEVDGKFDRRFAPYLKMEHTRVEWTQVHVADPGIRIDRIIVARVTEKCVGRTITVGESFRLLPHVNPRRFPSSQTATPSHVPSGSETPTGSVSPVGISLPLPSARMNPLPLALGAVAAAATAGGGGGGGGSEGRHTPTAANDHQDNSTHHANHGSGEDTSVPPTPFPQAPTSAAPGPPQAPIIPPALVRTSPPRIGPFEYRYKFQTLPAGRSRQLWVHRDMCRFHGDETRVATVQNVATVCVGDRVEIAVPLYSPRGCVDMQTFRWMPLRGEPATKQIFPLEKELDDWYELDLFQSQTVERLSVPNHFEPHLRHESTVFSGIDIAVSKTRYTAEKPGRPEGAERLLGLRLQVVPRDAAVLVPLTRVGLQHDRFTNLQVRPGDVLYLYISQGGKIIAKR</sequence>
<keyword evidence="3" id="KW-1185">Reference proteome</keyword>
<gene>
    <name evidence="2" type="ORF">Vbra_21102</name>
</gene>
<feature type="region of interest" description="Disordered" evidence="1">
    <location>
        <begin position="207"/>
        <end position="239"/>
    </location>
</feature>
<organism evidence="2 3">
    <name type="scientific">Vitrella brassicaformis (strain CCMP3155)</name>
    <dbReference type="NCBI Taxonomy" id="1169540"/>
    <lineage>
        <taxon>Eukaryota</taxon>
        <taxon>Sar</taxon>
        <taxon>Alveolata</taxon>
        <taxon>Colpodellida</taxon>
        <taxon>Vitrellaceae</taxon>
        <taxon>Vitrella</taxon>
    </lineage>
</organism>
<feature type="compositionally biased region" description="Pro residues" evidence="1">
    <location>
        <begin position="33"/>
        <end position="45"/>
    </location>
</feature>
<proteinExistence type="predicted"/>
<feature type="region of interest" description="Disordered" evidence="1">
    <location>
        <begin position="264"/>
        <end position="331"/>
    </location>
</feature>
<reference evidence="2 3" key="1">
    <citation type="submission" date="2014-11" db="EMBL/GenBank/DDBJ databases">
        <authorList>
            <person name="Zhu J."/>
            <person name="Qi W."/>
            <person name="Song R."/>
        </authorList>
    </citation>
    <scope>NUCLEOTIDE SEQUENCE [LARGE SCALE GENOMIC DNA]</scope>
</reference>
<dbReference type="VEuPathDB" id="CryptoDB:Vbra_21102"/>
<feature type="compositionally biased region" description="Low complexity" evidence="1">
    <location>
        <begin position="56"/>
        <end position="73"/>
    </location>
</feature>
<feature type="region of interest" description="Disordered" evidence="1">
    <location>
        <begin position="24"/>
        <end position="92"/>
    </location>
</feature>
<name>A0A0G4EXF2_VITBC</name>
<feature type="compositionally biased region" description="Gly residues" evidence="1">
    <location>
        <begin position="265"/>
        <end position="274"/>
    </location>
</feature>
<evidence type="ECO:0000256" key="1">
    <source>
        <dbReference type="SAM" id="MobiDB-lite"/>
    </source>
</evidence>
<dbReference type="OrthoDB" id="407343at2759"/>
<dbReference type="EMBL" id="CDMY01000336">
    <property type="protein sequence ID" value="CEM03254.1"/>
    <property type="molecule type" value="Genomic_DNA"/>
</dbReference>
<protein>
    <submittedName>
        <fullName evidence="2">Uncharacterized protein</fullName>
    </submittedName>
</protein>
<evidence type="ECO:0000313" key="2">
    <source>
        <dbReference type="EMBL" id="CEM03254.1"/>
    </source>
</evidence>